<keyword evidence="15" id="KW-0732">Signal</keyword>
<dbReference type="PROSITE" id="PS00107">
    <property type="entry name" value="PROTEIN_KINASE_ATP"/>
    <property type="match status" value="1"/>
</dbReference>
<proteinExistence type="predicted"/>
<evidence type="ECO:0000256" key="15">
    <source>
        <dbReference type="SAM" id="SignalP"/>
    </source>
</evidence>
<dbReference type="GO" id="GO:0005524">
    <property type="term" value="F:ATP binding"/>
    <property type="evidence" value="ECO:0007669"/>
    <property type="project" value="UniProtKB-UniRule"/>
</dbReference>
<keyword evidence="10 14" id="KW-0472">Membrane</keyword>
<feature type="domain" description="Protein kinase" evidence="16">
    <location>
        <begin position="551"/>
        <end position="832"/>
    </location>
</feature>
<dbReference type="InterPro" id="IPR008271">
    <property type="entry name" value="Ser/Thr_kinase_AS"/>
</dbReference>
<dbReference type="InterPro" id="IPR032675">
    <property type="entry name" value="LRR_dom_sf"/>
</dbReference>
<keyword evidence="2" id="KW-0723">Serine/threonine-protein kinase</keyword>
<evidence type="ECO:0000256" key="1">
    <source>
        <dbReference type="ARBA" id="ARBA00004162"/>
    </source>
</evidence>
<accession>A0A0E0M0A8</accession>
<evidence type="ECO:0000256" key="4">
    <source>
        <dbReference type="ARBA" id="ARBA00022679"/>
    </source>
</evidence>
<dbReference type="Gene3D" id="1.10.510.10">
    <property type="entry name" value="Transferase(Phosphotransferase) domain 1"/>
    <property type="match status" value="1"/>
</dbReference>
<feature type="transmembrane region" description="Helical" evidence="14">
    <location>
        <begin position="478"/>
        <end position="500"/>
    </location>
</feature>
<dbReference type="SUPFAM" id="SSF52058">
    <property type="entry name" value="L domain-like"/>
    <property type="match status" value="1"/>
</dbReference>
<evidence type="ECO:0000256" key="5">
    <source>
        <dbReference type="ARBA" id="ARBA00022692"/>
    </source>
</evidence>
<dbReference type="Proteomes" id="UP000026962">
    <property type="component" value="Chromosome 9"/>
</dbReference>
<dbReference type="EnsemblPlants" id="OPUNC09G06110.1">
    <property type="protein sequence ID" value="OPUNC09G06110.1"/>
    <property type="gene ID" value="OPUNC09G06110"/>
</dbReference>
<dbReference type="InterPro" id="IPR000719">
    <property type="entry name" value="Prot_kinase_dom"/>
</dbReference>
<dbReference type="Pfam" id="PF12819">
    <property type="entry name" value="Malectin_like"/>
    <property type="match status" value="1"/>
</dbReference>
<keyword evidence="9 14" id="KW-1133">Transmembrane helix</keyword>
<feature type="signal peptide" evidence="15">
    <location>
        <begin position="1"/>
        <end position="20"/>
    </location>
</feature>
<dbReference type="PANTHER" id="PTHR45631">
    <property type="entry name" value="OS07G0107800 PROTEIN-RELATED"/>
    <property type="match status" value="1"/>
</dbReference>
<feature type="compositionally biased region" description="Basic and acidic residues" evidence="13">
    <location>
        <begin position="837"/>
        <end position="847"/>
    </location>
</feature>
<feature type="region of interest" description="Disordered" evidence="13">
    <location>
        <begin position="837"/>
        <end position="864"/>
    </location>
</feature>
<dbReference type="InterPro" id="IPR001245">
    <property type="entry name" value="Ser-Thr/Tyr_kinase_cat_dom"/>
</dbReference>
<comment type="subcellular location">
    <subcellularLocation>
        <location evidence="1">Cell membrane</location>
        <topology evidence="1">Single-pass membrane protein</topology>
    </subcellularLocation>
</comment>
<evidence type="ECO:0000256" key="6">
    <source>
        <dbReference type="ARBA" id="ARBA00022741"/>
    </source>
</evidence>
<dbReference type="FunFam" id="1.10.510.10:FF:000146">
    <property type="entry name" value="LRR receptor-like serine/threonine-protein kinase IOS1"/>
    <property type="match status" value="1"/>
</dbReference>
<dbReference type="SUPFAM" id="SSF56112">
    <property type="entry name" value="Protein kinase-like (PK-like)"/>
    <property type="match status" value="1"/>
</dbReference>
<evidence type="ECO:0000256" key="2">
    <source>
        <dbReference type="ARBA" id="ARBA00022527"/>
    </source>
</evidence>
<dbReference type="Gramene" id="OPUNC09G06110.1">
    <property type="protein sequence ID" value="OPUNC09G06110.1"/>
    <property type="gene ID" value="OPUNC09G06110"/>
</dbReference>
<keyword evidence="18" id="KW-1185">Reference proteome</keyword>
<reference evidence="17" key="2">
    <citation type="submission" date="2018-05" db="EMBL/GenBank/DDBJ databases">
        <title>OpunRS2 (Oryza punctata Reference Sequence Version 2).</title>
        <authorList>
            <person name="Zhang J."/>
            <person name="Kudrna D."/>
            <person name="Lee S."/>
            <person name="Talag J."/>
            <person name="Welchert J."/>
            <person name="Wing R.A."/>
        </authorList>
    </citation>
    <scope>NUCLEOTIDE SEQUENCE [LARGE SCALE GENOMIC DNA]</scope>
</reference>
<dbReference type="InterPro" id="IPR011009">
    <property type="entry name" value="Kinase-like_dom_sf"/>
</dbReference>
<dbReference type="InterPro" id="IPR024788">
    <property type="entry name" value="Malectin-like_Carb-bd_dom"/>
</dbReference>
<evidence type="ECO:0000256" key="12">
    <source>
        <dbReference type="PROSITE-ProRule" id="PRU10141"/>
    </source>
</evidence>
<evidence type="ECO:0000256" key="3">
    <source>
        <dbReference type="ARBA" id="ARBA00022553"/>
    </source>
</evidence>
<evidence type="ECO:0000313" key="17">
    <source>
        <dbReference type="EnsemblPlants" id="OPUNC09G06110.1"/>
    </source>
</evidence>
<evidence type="ECO:0000256" key="9">
    <source>
        <dbReference type="ARBA" id="ARBA00022989"/>
    </source>
</evidence>
<dbReference type="PROSITE" id="PS50011">
    <property type="entry name" value="PROTEIN_KINASE_DOM"/>
    <property type="match status" value="1"/>
</dbReference>
<keyword evidence="7" id="KW-0418">Kinase</keyword>
<dbReference type="eggNOG" id="ENOG502QQCZ">
    <property type="taxonomic scope" value="Eukaryota"/>
</dbReference>
<dbReference type="HOGENOM" id="CLU_000288_41_2_1"/>
<dbReference type="Gene3D" id="3.80.10.10">
    <property type="entry name" value="Ribonuclease Inhibitor"/>
    <property type="match status" value="1"/>
</dbReference>
<evidence type="ECO:0000259" key="16">
    <source>
        <dbReference type="PROSITE" id="PS50011"/>
    </source>
</evidence>
<reference evidence="17" key="1">
    <citation type="submission" date="2015-04" db="UniProtKB">
        <authorList>
            <consortium name="EnsemblPlants"/>
        </authorList>
    </citation>
    <scope>IDENTIFICATION</scope>
</reference>
<dbReference type="FunFam" id="3.30.200.20:FF:000394">
    <property type="entry name" value="Leucine-rich repeat receptor-like protein kinase"/>
    <property type="match status" value="1"/>
</dbReference>
<keyword evidence="5 14" id="KW-0812">Transmembrane</keyword>
<dbReference type="GO" id="GO:0005886">
    <property type="term" value="C:plasma membrane"/>
    <property type="evidence" value="ECO:0007669"/>
    <property type="project" value="UniProtKB-SubCell"/>
</dbReference>
<dbReference type="Gene3D" id="3.30.200.20">
    <property type="entry name" value="Phosphorylase Kinase, domain 1"/>
    <property type="match status" value="1"/>
</dbReference>
<evidence type="ECO:0000313" key="18">
    <source>
        <dbReference type="Proteomes" id="UP000026962"/>
    </source>
</evidence>
<feature type="chain" id="PRO_5002366931" description="Protein kinase domain-containing protein" evidence="15">
    <location>
        <begin position="21"/>
        <end position="864"/>
    </location>
</feature>
<evidence type="ECO:0000256" key="10">
    <source>
        <dbReference type="ARBA" id="ARBA00023136"/>
    </source>
</evidence>
<dbReference type="STRING" id="4537.A0A0E0M0A8"/>
<keyword evidence="8 12" id="KW-0067">ATP-binding</keyword>
<sequence>MALFFFFAAIVLAAASPAVGQLPGFLSIDCGLEANYSGYKDTDLGIVYVSDGPYIDTGENHQVSADSTIRRPYQTVRSFPTGERNCYALPTVTGNKYLVRVVITRDSQNSSSTATTTLQFDLHLGANYWDTVHDDGNEVYEALFMAWAAWAPVCLVNTGQGTPYASAIELRPLGDELYPAVMANQSMRMSIRRRMGQVDGSVTRFPDDQHDRFWWTMPTNPMWANLSTTSNIQEESTMFGAPSAILQKAVTVAGNGTILNITWEDRSFFEFMVFLHFADFQDSKIRQFNVYFNSDNPLPYIPQYLAADYVYSRNWYISTDGKFNITLVATAKSLLPPMLNAFEIYTLIAHSTPTTFSKDFDAIMAIKFEYGIKKNWMGDPCSPSRFAWDGVICRNTSDNIPRIISIDLSNSNLHGVISNNFTLLTALENLNLTGNQLNGTIPDSLCKLNAGSFIFSYNSDKDVCKKTSPSSSRSRATILAISIAAPVMLVAVLGISYLIWRVKRKSNIFAYNPPRVPEPTNASRNEKYHWDHLQENENRQFTYEELEKITDNFQLIIGEGGFGRVYHGRLEDNTEVAVKMLSGTSSSGLNGFLAEVQSLTKVHHKNLVSLVGYCSEKAHLALVYEYMSRGNLFDHLRGLYAFHTYEGKTGVGENLNWAMRVRVLLDAAQGLDYLHKGCNKSIIHRDVKTSNILLGQNLRAKIADFGLSKTYISDSQSHMSATVAGSMGYIDPEYYHTGWITENSDVYSFGVVLLEVVTGELPILQGHGHIIQRVKQKVDSGDISTIADQQLGGDYDVNSMWKVVEIALLCTEPVAARRPSMAAVVAQLKESLTLEEAREERGLKENPTDDVVVAMEPTFGPSAR</sequence>
<evidence type="ECO:0000256" key="14">
    <source>
        <dbReference type="SAM" id="Phobius"/>
    </source>
</evidence>
<dbReference type="SMART" id="SM00220">
    <property type="entry name" value="S_TKc"/>
    <property type="match status" value="1"/>
</dbReference>
<organism evidence="17">
    <name type="scientific">Oryza punctata</name>
    <name type="common">Red rice</name>
    <dbReference type="NCBI Taxonomy" id="4537"/>
    <lineage>
        <taxon>Eukaryota</taxon>
        <taxon>Viridiplantae</taxon>
        <taxon>Streptophyta</taxon>
        <taxon>Embryophyta</taxon>
        <taxon>Tracheophyta</taxon>
        <taxon>Spermatophyta</taxon>
        <taxon>Magnoliopsida</taxon>
        <taxon>Liliopsida</taxon>
        <taxon>Poales</taxon>
        <taxon>Poaceae</taxon>
        <taxon>BOP clade</taxon>
        <taxon>Oryzoideae</taxon>
        <taxon>Oryzeae</taxon>
        <taxon>Oryzinae</taxon>
        <taxon>Oryza</taxon>
    </lineage>
</organism>
<dbReference type="GO" id="GO:0004674">
    <property type="term" value="F:protein serine/threonine kinase activity"/>
    <property type="evidence" value="ECO:0007669"/>
    <property type="project" value="UniProtKB-KW"/>
</dbReference>
<dbReference type="AlphaFoldDB" id="A0A0E0M0A8"/>
<evidence type="ECO:0000256" key="11">
    <source>
        <dbReference type="ARBA" id="ARBA00023170"/>
    </source>
</evidence>
<name>A0A0E0M0A8_ORYPU</name>
<evidence type="ECO:0000256" key="7">
    <source>
        <dbReference type="ARBA" id="ARBA00022777"/>
    </source>
</evidence>
<keyword evidence="6 12" id="KW-0547">Nucleotide-binding</keyword>
<keyword evidence="3" id="KW-0597">Phosphoprotein</keyword>
<dbReference type="Pfam" id="PF07714">
    <property type="entry name" value="PK_Tyr_Ser-Thr"/>
    <property type="match status" value="1"/>
</dbReference>
<keyword evidence="11" id="KW-0675">Receptor</keyword>
<dbReference type="PANTHER" id="PTHR45631:SF6">
    <property type="entry name" value="OS09G0352000 PROTEIN"/>
    <property type="match status" value="1"/>
</dbReference>
<evidence type="ECO:0000256" key="8">
    <source>
        <dbReference type="ARBA" id="ARBA00022840"/>
    </source>
</evidence>
<keyword evidence="4" id="KW-0808">Transferase</keyword>
<dbReference type="PROSITE" id="PS00108">
    <property type="entry name" value="PROTEIN_KINASE_ST"/>
    <property type="match status" value="1"/>
</dbReference>
<evidence type="ECO:0000256" key="13">
    <source>
        <dbReference type="SAM" id="MobiDB-lite"/>
    </source>
</evidence>
<dbReference type="OMA" id="HGYLEDN"/>
<protein>
    <recommendedName>
        <fullName evidence="16">Protein kinase domain-containing protein</fullName>
    </recommendedName>
</protein>
<dbReference type="InterPro" id="IPR017441">
    <property type="entry name" value="Protein_kinase_ATP_BS"/>
</dbReference>
<feature type="binding site" evidence="12">
    <location>
        <position position="579"/>
    </location>
    <ligand>
        <name>ATP</name>
        <dbReference type="ChEBI" id="CHEBI:30616"/>
    </ligand>
</feature>